<dbReference type="InterPro" id="IPR013087">
    <property type="entry name" value="Znf_C2H2_type"/>
</dbReference>
<gene>
    <name evidence="4" type="ORF">TRAPUB_12636</name>
</gene>
<sequence>MNYSTFTFEYPLERSALVTHPTNDLQLGCTLEATPGQPLDYAFMRQLAHHERTLQEVTNQWPFPIPWCDSIGIDTQDILGPAPIAPFYDEEELPIPQRPEGQDVASNDRDAAFAIEHSQVAAPAPAPPAPVSASPARKSAPPEKASVKRPRPATSKPALHRTVKTIPSHKPTLDLGDPRNVRCEWGRCDKILWRLMWQAHMDEEHKLRHQGYKTASWHCQWRGCKHIEKTHELMEAHLRERHFVRDVPFCDLCGKVFVGLEWLKKHVAAKHS</sequence>
<keyword evidence="1" id="KW-0479">Metal-binding</keyword>
<proteinExistence type="predicted"/>
<dbReference type="EMBL" id="MNAD01000727">
    <property type="protein sequence ID" value="OJT10860.1"/>
    <property type="molecule type" value="Genomic_DNA"/>
</dbReference>
<evidence type="ECO:0000256" key="2">
    <source>
        <dbReference type="SAM" id="MobiDB-lite"/>
    </source>
</evidence>
<organism evidence="4 5">
    <name type="scientific">Trametes pubescens</name>
    <name type="common">White-rot fungus</name>
    <dbReference type="NCBI Taxonomy" id="154538"/>
    <lineage>
        <taxon>Eukaryota</taxon>
        <taxon>Fungi</taxon>
        <taxon>Dikarya</taxon>
        <taxon>Basidiomycota</taxon>
        <taxon>Agaricomycotina</taxon>
        <taxon>Agaricomycetes</taxon>
        <taxon>Polyporales</taxon>
        <taxon>Polyporaceae</taxon>
        <taxon>Trametes</taxon>
    </lineage>
</organism>
<dbReference type="Proteomes" id="UP000184267">
    <property type="component" value="Unassembled WGS sequence"/>
</dbReference>
<accession>A0A1M2VTL3</accession>
<evidence type="ECO:0000313" key="4">
    <source>
        <dbReference type="EMBL" id="OJT10860.1"/>
    </source>
</evidence>
<dbReference type="GO" id="GO:0008270">
    <property type="term" value="F:zinc ion binding"/>
    <property type="evidence" value="ECO:0007669"/>
    <property type="project" value="UniProtKB-KW"/>
</dbReference>
<dbReference type="PROSITE" id="PS00028">
    <property type="entry name" value="ZINC_FINGER_C2H2_1"/>
    <property type="match status" value="1"/>
</dbReference>
<dbReference type="SMART" id="SM00355">
    <property type="entry name" value="ZnF_C2H2"/>
    <property type="match status" value="3"/>
</dbReference>
<feature type="compositionally biased region" description="Low complexity" evidence="2">
    <location>
        <begin position="131"/>
        <end position="144"/>
    </location>
</feature>
<dbReference type="OrthoDB" id="10475112at2759"/>
<evidence type="ECO:0000313" key="5">
    <source>
        <dbReference type="Proteomes" id="UP000184267"/>
    </source>
</evidence>
<keyword evidence="1" id="KW-0862">Zinc</keyword>
<comment type="caution">
    <text evidence="4">The sequence shown here is derived from an EMBL/GenBank/DDBJ whole genome shotgun (WGS) entry which is preliminary data.</text>
</comment>
<evidence type="ECO:0000259" key="3">
    <source>
        <dbReference type="PROSITE" id="PS50157"/>
    </source>
</evidence>
<dbReference type="OMA" id="KTHELME"/>
<protein>
    <recommendedName>
        <fullName evidence="3">C2H2-type domain-containing protein</fullName>
    </recommendedName>
</protein>
<feature type="domain" description="C2H2-type" evidence="3">
    <location>
        <begin position="248"/>
        <end position="272"/>
    </location>
</feature>
<name>A0A1M2VTL3_TRAPU</name>
<evidence type="ECO:0000256" key="1">
    <source>
        <dbReference type="PROSITE-ProRule" id="PRU00042"/>
    </source>
</evidence>
<feature type="region of interest" description="Disordered" evidence="2">
    <location>
        <begin position="120"/>
        <end position="171"/>
    </location>
</feature>
<dbReference type="PROSITE" id="PS50157">
    <property type="entry name" value="ZINC_FINGER_C2H2_2"/>
    <property type="match status" value="1"/>
</dbReference>
<keyword evidence="1" id="KW-0863">Zinc-finger</keyword>
<dbReference type="AlphaFoldDB" id="A0A1M2VTL3"/>
<keyword evidence="5" id="KW-1185">Reference proteome</keyword>
<reference evidence="4 5" key="1">
    <citation type="submission" date="2016-10" db="EMBL/GenBank/DDBJ databases">
        <title>Genome sequence of the basidiomycete white-rot fungus Trametes pubescens.</title>
        <authorList>
            <person name="Makela M.R."/>
            <person name="Granchi Z."/>
            <person name="Peng M."/>
            <person name="De Vries R.P."/>
            <person name="Grigoriev I."/>
            <person name="Riley R."/>
            <person name="Hilden K."/>
        </authorList>
    </citation>
    <scope>NUCLEOTIDE SEQUENCE [LARGE SCALE GENOMIC DNA]</scope>
    <source>
        <strain evidence="4 5">FBCC735</strain>
    </source>
</reference>